<protein>
    <submittedName>
        <fullName evidence="2">Predicted metal-dependent hydrolase, TIM-barrel fold</fullName>
    </submittedName>
</protein>
<dbReference type="PANTHER" id="PTHR43569">
    <property type="entry name" value="AMIDOHYDROLASE"/>
    <property type="match status" value="1"/>
</dbReference>
<dbReference type="OrthoDB" id="5450317at2"/>
<dbReference type="SUPFAM" id="SSF51556">
    <property type="entry name" value="Metallo-dependent hydrolases"/>
    <property type="match status" value="1"/>
</dbReference>
<keyword evidence="2" id="KW-0378">Hydrolase</keyword>
<dbReference type="Pfam" id="PF04909">
    <property type="entry name" value="Amidohydro_2"/>
    <property type="match status" value="1"/>
</dbReference>
<dbReference type="InterPro" id="IPR006680">
    <property type="entry name" value="Amidohydro-rel"/>
</dbReference>
<dbReference type="STRING" id="530584.SAMN05421630_1011276"/>
<gene>
    <name evidence="2" type="ORF">SAMN05421630_1011276</name>
</gene>
<dbReference type="KEGG" id="pmad:BAY61_14480"/>
<dbReference type="AlphaFoldDB" id="A0A222VQ05"/>
<dbReference type="EMBL" id="FMZE01000001">
    <property type="protein sequence ID" value="SDC31788.1"/>
    <property type="molecule type" value="Genomic_DNA"/>
</dbReference>
<dbReference type="Proteomes" id="UP000199494">
    <property type="component" value="Unassembled WGS sequence"/>
</dbReference>
<sequence>MTAEEPQGGFEKIDAHHHLWRKADLPWLSGPMVPRIFGPYEPIRRDYLAGEYIAEAGACGIGRSVYVQANWPPARSVEEVEWLRDVHAEWGWPSAVVGSADLFDAEAGEVLRRQAATTPLMRGTRLQLHWHDRPEFRFASGPDRMADPVFLRNIGLLSEWDWVFELQVFAPQMRAAARFAARFPGTTFVLVHAGMPTGTGEATVAEWESGLSLLAEVPNVVVKLTGQGTFVHRVDPDLIDLVTDTCLRLFGAGRCLWGTNFPVEKIWTSLPPLVAAWERSLSRYPEETRRAVFAETARRVYRL</sequence>
<dbReference type="InterPro" id="IPR052350">
    <property type="entry name" value="Metallo-dep_Lactonases"/>
</dbReference>
<evidence type="ECO:0000313" key="3">
    <source>
        <dbReference type="Proteomes" id="UP000199494"/>
    </source>
</evidence>
<evidence type="ECO:0000313" key="2">
    <source>
        <dbReference type="EMBL" id="SDC31788.1"/>
    </source>
</evidence>
<dbReference type="RefSeq" id="WP_091798300.1">
    <property type="nucleotide sequence ID" value="NZ_CP016353.1"/>
</dbReference>
<reference evidence="2 3" key="1">
    <citation type="submission" date="2016-10" db="EMBL/GenBank/DDBJ databases">
        <authorList>
            <person name="de Groot N.N."/>
        </authorList>
    </citation>
    <scope>NUCLEOTIDE SEQUENCE [LARGE SCALE GENOMIC DNA]</scope>
    <source>
        <strain evidence="2 3">CGMCC 4.5506</strain>
    </source>
</reference>
<dbReference type="InterPro" id="IPR032466">
    <property type="entry name" value="Metal_Hydrolase"/>
</dbReference>
<proteinExistence type="inferred from homology"/>
<dbReference type="Gene3D" id="3.20.20.140">
    <property type="entry name" value="Metal-dependent hydrolases"/>
    <property type="match status" value="1"/>
</dbReference>
<dbReference type="GO" id="GO:0016787">
    <property type="term" value="F:hydrolase activity"/>
    <property type="evidence" value="ECO:0007669"/>
    <property type="project" value="UniProtKB-KW"/>
</dbReference>
<organism evidence="2 3">
    <name type="scientific">Prauserella marina</name>
    <dbReference type="NCBI Taxonomy" id="530584"/>
    <lineage>
        <taxon>Bacteria</taxon>
        <taxon>Bacillati</taxon>
        <taxon>Actinomycetota</taxon>
        <taxon>Actinomycetes</taxon>
        <taxon>Pseudonocardiales</taxon>
        <taxon>Pseudonocardiaceae</taxon>
        <taxon>Prauserella</taxon>
    </lineage>
</organism>
<dbReference type="PANTHER" id="PTHR43569:SF1">
    <property type="entry name" value="BLL3371 PROTEIN"/>
    <property type="match status" value="1"/>
</dbReference>
<accession>A0A222VQ05</accession>
<name>A0A222VQ05_9PSEU</name>
<evidence type="ECO:0000256" key="1">
    <source>
        <dbReference type="ARBA" id="ARBA00038310"/>
    </source>
</evidence>
<comment type="similarity">
    <text evidence="1">Belongs to the metallo-dependent hydrolases superfamily.</text>
</comment>
<keyword evidence="3" id="KW-1185">Reference proteome</keyword>